<dbReference type="Gene3D" id="3.40.50.1820">
    <property type="entry name" value="alpha/beta hydrolase"/>
    <property type="match status" value="1"/>
</dbReference>
<dbReference type="GO" id="GO:0016042">
    <property type="term" value="P:lipid catabolic process"/>
    <property type="evidence" value="ECO:0007669"/>
    <property type="project" value="InterPro"/>
</dbReference>
<keyword evidence="1" id="KW-0812">Transmembrane</keyword>
<dbReference type="InterPro" id="IPR002918">
    <property type="entry name" value="Lipase_EstA/Esterase_EstB"/>
</dbReference>
<name>A0A327ZKU5_9ACTN</name>
<dbReference type="AlphaFoldDB" id="A0A327ZKU5"/>
<protein>
    <submittedName>
        <fullName evidence="2">Lipase (Class 2)</fullName>
    </submittedName>
</protein>
<comment type="caution">
    <text evidence="2">The sequence shown here is derived from an EMBL/GenBank/DDBJ whole genome shotgun (WGS) entry which is preliminary data.</text>
</comment>
<dbReference type="InterPro" id="IPR029058">
    <property type="entry name" value="AB_hydrolase_fold"/>
</dbReference>
<dbReference type="InterPro" id="IPR006311">
    <property type="entry name" value="TAT_signal"/>
</dbReference>
<evidence type="ECO:0000313" key="2">
    <source>
        <dbReference type="EMBL" id="RAK42881.1"/>
    </source>
</evidence>
<dbReference type="Pfam" id="PF01674">
    <property type="entry name" value="Lipase_2"/>
    <property type="match status" value="1"/>
</dbReference>
<keyword evidence="3" id="KW-1185">Reference proteome</keyword>
<gene>
    <name evidence="2" type="ORF">B0I29_10111</name>
</gene>
<dbReference type="PROSITE" id="PS51318">
    <property type="entry name" value="TAT"/>
    <property type="match status" value="1"/>
</dbReference>
<evidence type="ECO:0000256" key="1">
    <source>
        <dbReference type="SAM" id="Phobius"/>
    </source>
</evidence>
<dbReference type="PANTHER" id="PTHR37946">
    <property type="entry name" value="SLL1969 PROTEIN"/>
    <property type="match status" value="1"/>
</dbReference>
<proteinExistence type="predicted"/>
<dbReference type="PANTHER" id="PTHR37946:SF1">
    <property type="entry name" value="SLL1969 PROTEIN"/>
    <property type="match status" value="1"/>
</dbReference>
<keyword evidence="1" id="KW-0472">Membrane</keyword>
<organism evidence="2 3">
    <name type="scientific">Actinoplanes lutulentus</name>
    <dbReference type="NCBI Taxonomy" id="1287878"/>
    <lineage>
        <taxon>Bacteria</taxon>
        <taxon>Bacillati</taxon>
        <taxon>Actinomycetota</taxon>
        <taxon>Actinomycetes</taxon>
        <taxon>Micromonosporales</taxon>
        <taxon>Micromonosporaceae</taxon>
        <taxon>Actinoplanes</taxon>
    </lineage>
</organism>
<keyword evidence="1" id="KW-1133">Transmembrane helix</keyword>
<evidence type="ECO:0000313" key="3">
    <source>
        <dbReference type="Proteomes" id="UP000249341"/>
    </source>
</evidence>
<sequence length="538" mass="56208">MSSNPWLPSRRSLFASAVLVLVLGGLPVAVTRAEAATARPVVLIHGLNSAPNKWNPYVGPDGFLARIGRQGYAVGDGQAPGVIRAGSELEALTKTNTIAENAAQLRDYIAGVKSLTGADRVDIVAHSMGGLIARYYIDRLMGERDVDRLIMLGTPNGGSPCANLAARLGLSVPATVELRPEYVRDIFNRQITDRRGIAFYALAGDPISDALRSPCAGIPSDLVVGVDSVEAVGLTAQRMPVLHNDLKENESVFDQFVAPALESTATAAADTGSSSAPAAAQERQTVALAAGHVDQGGSVEQVLNIDEVAVATFAIYDPTRSLAVSVRGANGNTIRLTAGENGLVKVDDPETMLYLGYGFTNPAPGPWRVTLSSTGSTPAAGADFAVSAQVEGGADLEARTSELLPTIGEDVDLSAAFDQADIPIVVQQATAVIRTPDGAEQTVALTGGDLETTGSWRPAEAGLHSIDLVVNGMTADEQPVQRTAFLAAEVQQPQVDRSLLVPVVGGAVAAVLGVLAVIFFSVRALRRALRRRSERVTP</sequence>
<dbReference type="RefSeq" id="WP_181557620.1">
    <property type="nucleotide sequence ID" value="NZ_JACHWI010000001.1"/>
</dbReference>
<dbReference type="EMBL" id="QLMJ01000001">
    <property type="protein sequence ID" value="RAK42881.1"/>
    <property type="molecule type" value="Genomic_DNA"/>
</dbReference>
<feature type="transmembrane region" description="Helical" evidence="1">
    <location>
        <begin position="499"/>
        <end position="522"/>
    </location>
</feature>
<dbReference type="Proteomes" id="UP000249341">
    <property type="component" value="Unassembled WGS sequence"/>
</dbReference>
<dbReference type="SUPFAM" id="SSF53474">
    <property type="entry name" value="alpha/beta-Hydrolases"/>
    <property type="match status" value="1"/>
</dbReference>
<accession>A0A327ZKU5</accession>
<reference evidence="2 3" key="1">
    <citation type="submission" date="2018-06" db="EMBL/GenBank/DDBJ databases">
        <title>Genomic Encyclopedia of Type Strains, Phase III (KMG-III): the genomes of soil and plant-associated and newly described type strains.</title>
        <authorList>
            <person name="Whitman W."/>
        </authorList>
    </citation>
    <scope>NUCLEOTIDE SEQUENCE [LARGE SCALE GENOMIC DNA]</scope>
    <source>
        <strain evidence="2 3">CGMCC 4.7090</strain>
    </source>
</reference>
<dbReference type="GO" id="GO:0016787">
    <property type="term" value="F:hydrolase activity"/>
    <property type="evidence" value="ECO:0007669"/>
    <property type="project" value="InterPro"/>
</dbReference>